<accession>A0A9E2S9D7</accession>
<evidence type="ECO:0000259" key="1">
    <source>
        <dbReference type="Pfam" id="PF13648"/>
    </source>
</evidence>
<protein>
    <submittedName>
        <fullName evidence="2">Lipocalin family protein</fullName>
    </submittedName>
</protein>
<evidence type="ECO:0000313" key="3">
    <source>
        <dbReference type="Proteomes" id="UP000812270"/>
    </source>
</evidence>
<dbReference type="PROSITE" id="PS51257">
    <property type="entry name" value="PROKAR_LIPOPROTEIN"/>
    <property type="match status" value="1"/>
</dbReference>
<dbReference type="InterPro" id="IPR024311">
    <property type="entry name" value="Lipocalin-like"/>
</dbReference>
<dbReference type="EMBL" id="JAHSPG010000003">
    <property type="protein sequence ID" value="MBV4357074.1"/>
    <property type="molecule type" value="Genomic_DNA"/>
</dbReference>
<dbReference type="AlphaFoldDB" id="A0A9E2S9D7"/>
<feature type="domain" description="Lipocalin-like" evidence="1">
    <location>
        <begin position="40"/>
        <end position="140"/>
    </location>
</feature>
<evidence type="ECO:0000313" key="2">
    <source>
        <dbReference type="EMBL" id="MBV4357074.1"/>
    </source>
</evidence>
<proteinExistence type="predicted"/>
<organism evidence="2 3">
    <name type="scientific">Pinibacter aurantiacus</name>
    <dbReference type="NCBI Taxonomy" id="2851599"/>
    <lineage>
        <taxon>Bacteria</taxon>
        <taxon>Pseudomonadati</taxon>
        <taxon>Bacteroidota</taxon>
        <taxon>Chitinophagia</taxon>
        <taxon>Chitinophagales</taxon>
        <taxon>Chitinophagaceae</taxon>
        <taxon>Pinibacter</taxon>
    </lineage>
</organism>
<sequence>MRQFTRKAAIMVLTVAVIAGCHKDDNNNGGSTKTQLLTSGSWKLTSEYFDVALDVNGDGRAENEVINVLPSCFTDNLISFKGDGTVTRDEGASKCDPSDPQLIETTNWKFSDNETKIMIGDPGYEDVGQLVELSATVLKIKLGDPGSGITLTFAH</sequence>
<name>A0A9E2S9D7_9BACT</name>
<keyword evidence="3" id="KW-1185">Reference proteome</keyword>
<dbReference type="Pfam" id="PF13648">
    <property type="entry name" value="Lipocalin_4"/>
    <property type="match status" value="1"/>
</dbReference>
<gene>
    <name evidence="2" type="ORF">KTO63_07960</name>
</gene>
<dbReference type="Proteomes" id="UP000812270">
    <property type="component" value="Unassembled WGS sequence"/>
</dbReference>
<dbReference type="RefSeq" id="WP_217790693.1">
    <property type="nucleotide sequence ID" value="NZ_JAHSPG010000003.1"/>
</dbReference>
<reference evidence="2" key="1">
    <citation type="submission" date="2021-06" db="EMBL/GenBank/DDBJ databases">
        <authorList>
            <person name="Huq M.A."/>
        </authorList>
    </citation>
    <scope>NUCLEOTIDE SEQUENCE</scope>
    <source>
        <strain evidence="2">MAH-26</strain>
    </source>
</reference>
<comment type="caution">
    <text evidence="2">The sequence shown here is derived from an EMBL/GenBank/DDBJ whole genome shotgun (WGS) entry which is preliminary data.</text>
</comment>